<sequence length="158" mass="16962">MRTYPRNSPQAAARIVALALTSDGHVCSSEERALEKLNIAGELGLAPAQFAQILQTLCEDRSVSQMSFAPPVGRLDTALLTTLTEEIDDPALRRKIIRLCVAVAVADDYLADGEIALLAAVFDAWGHHLKPAASRHGLPSHVVRSYDRTVATTCEASA</sequence>
<evidence type="ECO:0000313" key="2">
    <source>
        <dbReference type="EMBL" id="CAB3725858.1"/>
    </source>
</evidence>
<evidence type="ECO:0000313" key="4">
    <source>
        <dbReference type="Proteomes" id="UP000235659"/>
    </source>
</evidence>
<organism evidence="2 5">
    <name type="scientific">Paraburkholderia rhynchosiae</name>
    <dbReference type="NCBI Taxonomy" id="487049"/>
    <lineage>
        <taxon>Bacteria</taxon>
        <taxon>Pseudomonadati</taxon>
        <taxon>Pseudomonadota</taxon>
        <taxon>Betaproteobacteria</taxon>
        <taxon>Burkholderiales</taxon>
        <taxon>Burkholderiaceae</taxon>
        <taxon>Paraburkholderia</taxon>
    </lineage>
</organism>
<dbReference type="AlphaFoldDB" id="A0A2N7VU62"/>
<evidence type="ECO:0000313" key="3">
    <source>
        <dbReference type="EMBL" id="PMS20690.1"/>
    </source>
</evidence>
<reference evidence="2 5" key="2">
    <citation type="submission" date="2020-04" db="EMBL/GenBank/DDBJ databases">
        <authorList>
            <person name="De Canck E."/>
        </authorList>
    </citation>
    <scope>NUCLEOTIDE SEQUENCE [LARGE SCALE GENOMIC DNA]</scope>
    <source>
        <strain evidence="2 5">LMG 27174</strain>
    </source>
</reference>
<feature type="domain" description="Co-chaperone DjlA N-terminal" evidence="1">
    <location>
        <begin position="11"/>
        <end position="124"/>
    </location>
</feature>
<dbReference type="InterPro" id="IPR029024">
    <property type="entry name" value="TerB-like"/>
</dbReference>
<dbReference type="Gene3D" id="1.10.3680.10">
    <property type="entry name" value="TerB-like"/>
    <property type="match status" value="1"/>
</dbReference>
<evidence type="ECO:0000313" key="5">
    <source>
        <dbReference type="Proteomes" id="UP000494205"/>
    </source>
</evidence>
<name>A0A2N7VU62_9BURK</name>
<dbReference type="EMBL" id="CADIJZ010000023">
    <property type="protein sequence ID" value="CAB3725858.1"/>
    <property type="molecule type" value="Genomic_DNA"/>
</dbReference>
<dbReference type="Pfam" id="PF05099">
    <property type="entry name" value="TerB"/>
    <property type="match status" value="1"/>
</dbReference>
<protein>
    <recommendedName>
        <fullName evidence="1">Co-chaperone DjlA N-terminal domain-containing protein</fullName>
    </recommendedName>
</protein>
<dbReference type="SUPFAM" id="SSF158682">
    <property type="entry name" value="TerB-like"/>
    <property type="match status" value="1"/>
</dbReference>
<keyword evidence="4" id="KW-1185">Reference proteome</keyword>
<proteinExistence type="predicted"/>
<evidence type="ECO:0000259" key="1">
    <source>
        <dbReference type="Pfam" id="PF05099"/>
    </source>
</evidence>
<dbReference type="Proteomes" id="UP000494205">
    <property type="component" value="Unassembled WGS sequence"/>
</dbReference>
<accession>A0A2N7VU62</accession>
<reference evidence="3 4" key="1">
    <citation type="submission" date="2018-01" db="EMBL/GenBank/DDBJ databases">
        <title>Whole genome analyses suggest that Burkholderia sensu lato contains two further novel genera in the rhizoxinica-symbiotica group Mycetohabitans gen. nov., and Trinickia gen. nov.: implications for the evolution of diazotrophy and nodulation in the Burkholderiaceae.</title>
        <authorList>
            <person name="Estrada-de los Santos P."/>
            <person name="Palmer M."/>
            <person name="Chavez-Ramirez B."/>
            <person name="Beukes C."/>
            <person name="Steenkamp E.T."/>
            <person name="Hirsch A.M."/>
            <person name="Manyaka P."/>
            <person name="Maluk M."/>
            <person name="Lafos M."/>
            <person name="Crook M."/>
            <person name="Gross E."/>
            <person name="Simon M.F."/>
            <person name="Bueno dos Reis Junior F."/>
            <person name="Poole P.S."/>
            <person name="Venter S.N."/>
            <person name="James E.K."/>
        </authorList>
    </citation>
    <scope>NUCLEOTIDE SEQUENCE [LARGE SCALE GENOMIC DNA]</scope>
    <source>
        <strain evidence="3 4">WSM 3937</strain>
    </source>
</reference>
<dbReference type="EMBL" id="PNXY01000052">
    <property type="protein sequence ID" value="PMS20690.1"/>
    <property type="molecule type" value="Genomic_DNA"/>
</dbReference>
<dbReference type="Proteomes" id="UP000235659">
    <property type="component" value="Unassembled WGS sequence"/>
</dbReference>
<gene>
    <name evidence="3" type="ORF">C0Z16_34485</name>
    <name evidence="2" type="ORF">LMG27174_05358</name>
</gene>
<dbReference type="InterPro" id="IPR007791">
    <property type="entry name" value="DjlA_N"/>
</dbReference>
<dbReference type="RefSeq" id="WP_102636466.1">
    <property type="nucleotide sequence ID" value="NZ_CADIJZ010000023.1"/>
</dbReference>
<dbReference type="OrthoDB" id="8526975at2"/>